<name>E7QYN4_HALPU</name>
<reference evidence="6" key="3">
    <citation type="submission" date="2016-11" db="EMBL/GenBank/DDBJ databases">
        <authorList>
            <person name="Varghese N."/>
            <person name="Submissions S."/>
        </authorList>
    </citation>
    <scope>NUCLEOTIDE SEQUENCE [LARGE SCALE GENOMIC DNA]</scope>
    <source>
        <strain evidence="6">DX253</strain>
    </source>
</reference>
<evidence type="ECO:0000256" key="1">
    <source>
        <dbReference type="SAM" id="Phobius"/>
    </source>
</evidence>
<keyword evidence="1" id="KW-0472">Membrane</keyword>
<dbReference type="PATRIC" id="fig|797209.4.peg.3840"/>
<protein>
    <recommendedName>
        <fullName evidence="2">DUF5658 domain-containing protein</fullName>
    </recommendedName>
</protein>
<keyword evidence="6" id="KW-1185">Reference proteome</keyword>
<dbReference type="InterPro" id="IPR043717">
    <property type="entry name" value="DUF5658"/>
</dbReference>
<reference evidence="3 5" key="1">
    <citation type="journal article" date="2014" name="ISME J.">
        <title>Trehalose/2-sulfotrehalose biosynthesis and glycine-betaine uptake are widely spread mechanisms for osmoadaptation in the Halobacteriales.</title>
        <authorList>
            <person name="Youssef N.H."/>
            <person name="Savage-Ashlock K.N."/>
            <person name="McCully A.L."/>
            <person name="Luedtke B."/>
            <person name="Shaw E.I."/>
            <person name="Hoff W.D."/>
            <person name="Elshahed M.S."/>
        </authorList>
    </citation>
    <scope>NUCLEOTIDE SEQUENCE [LARGE SCALE GENOMIC DNA]</scope>
    <source>
        <strain evidence="3 5">DX253</strain>
    </source>
</reference>
<sequence>MSHQQFSYRYQRTDWFDFGGIERLLWAVVILALVGDLLTTYAGLQAGLTESNPVARHALGQFGFLSLVGLKAFALGVGFVGRTLIPREYVALVPAGLALPWLFAVVVNLSLFFH</sequence>
<dbReference type="EMBL" id="FRAN01000001">
    <property type="protein sequence ID" value="SHK00544.1"/>
    <property type="molecule type" value="Genomic_DNA"/>
</dbReference>
<keyword evidence="1" id="KW-0812">Transmembrane</keyword>
<evidence type="ECO:0000313" key="4">
    <source>
        <dbReference type="EMBL" id="SHK00544.1"/>
    </source>
</evidence>
<dbReference type="Pfam" id="PF18902">
    <property type="entry name" value="DUF5658"/>
    <property type="match status" value="1"/>
</dbReference>
<dbReference type="Proteomes" id="UP000184203">
    <property type="component" value="Unassembled WGS sequence"/>
</dbReference>
<dbReference type="AlphaFoldDB" id="E7QYN4"/>
<evidence type="ECO:0000313" key="6">
    <source>
        <dbReference type="Proteomes" id="UP000184203"/>
    </source>
</evidence>
<dbReference type="OrthoDB" id="306403at2157"/>
<feature type="transmembrane region" description="Helical" evidence="1">
    <location>
        <begin position="64"/>
        <end position="85"/>
    </location>
</feature>
<proteinExistence type="predicted"/>
<organism evidence="3 5">
    <name type="scientific">Haladaptatus paucihalophilus DX253</name>
    <dbReference type="NCBI Taxonomy" id="797209"/>
    <lineage>
        <taxon>Archaea</taxon>
        <taxon>Methanobacteriati</taxon>
        <taxon>Methanobacteriota</taxon>
        <taxon>Stenosarchaea group</taxon>
        <taxon>Halobacteria</taxon>
        <taxon>Halobacteriales</taxon>
        <taxon>Haladaptataceae</taxon>
        <taxon>Haladaptatus</taxon>
    </lineage>
</organism>
<reference evidence="4" key="2">
    <citation type="submission" date="2016-11" db="EMBL/GenBank/DDBJ databases">
        <authorList>
            <person name="Jaros S."/>
            <person name="Januszkiewicz K."/>
            <person name="Wedrychowicz H."/>
        </authorList>
    </citation>
    <scope>NUCLEOTIDE SEQUENCE [LARGE SCALE GENOMIC DNA]</scope>
    <source>
        <strain evidence="4">DX253</strain>
    </source>
</reference>
<accession>E7QYN4</accession>
<dbReference type="eggNOG" id="arCOG08153">
    <property type="taxonomic scope" value="Archaea"/>
</dbReference>
<evidence type="ECO:0000259" key="2">
    <source>
        <dbReference type="Pfam" id="PF18902"/>
    </source>
</evidence>
<dbReference type="EMBL" id="AEMG01000028">
    <property type="protein sequence ID" value="EFW90300.1"/>
    <property type="molecule type" value="Genomic_DNA"/>
</dbReference>
<feature type="transmembrane region" description="Helical" evidence="1">
    <location>
        <begin position="24"/>
        <end position="44"/>
    </location>
</feature>
<evidence type="ECO:0000313" key="3">
    <source>
        <dbReference type="EMBL" id="EFW90300.1"/>
    </source>
</evidence>
<evidence type="ECO:0000313" key="5">
    <source>
        <dbReference type="Proteomes" id="UP000003751"/>
    </source>
</evidence>
<feature type="domain" description="DUF5658" evidence="2">
    <location>
        <begin position="28"/>
        <end position="113"/>
    </location>
</feature>
<keyword evidence="1" id="KW-1133">Transmembrane helix</keyword>
<dbReference type="GeneID" id="300000796"/>
<gene>
    <name evidence="4" type="ORF">SAMN05444342_0249</name>
    <name evidence="3" type="ORF">ZOD2009_19623</name>
</gene>
<dbReference type="Proteomes" id="UP000003751">
    <property type="component" value="Unassembled WGS sequence"/>
</dbReference>
<dbReference type="RefSeq" id="WP_007982720.1">
    <property type="nucleotide sequence ID" value="NZ_AEMG01000028.1"/>
</dbReference>
<feature type="transmembrane region" description="Helical" evidence="1">
    <location>
        <begin position="91"/>
        <end position="113"/>
    </location>
</feature>